<evidence type="ECO:0008006" key="2">
    <source>
        <dbReference type="Google" id="ProtNLM"/>
    </source>
</evidence>
<dbReference type="InterPro" id="IPR026002">
    <property type="entry name" value="ATC_hydrolase-like"/>
</dbReference>
<evidence type="ECO:0000313" key="1">
    <source>
        <dbReference type="EMBL" id="GAI19374.1"/>
    </source>
</evidence>
<gene>
    <name evidence="1" type="ORF">S06H3_34923</name>
</gene>
<name>X1NL08_9ZZZZ</name>
<reference evidence="1" key="1">
    <citation type="journal article" date="2014" name="Front. Microbiol.">
        <title>High frequency of phylogenetically diverse reductive dehalogenase-homologous genes in deep subseafloor sedimentary metagenomes.</title>
        <authorList>
            <person name="Kawai M."/>
            <person name="Futagami T."/>
            <person name="Toyoda A."/>
            <person name="Takaki Y."/>
            <person name="Nishi S."/>
            <person name="Hori S."/>
            <person name="Arai W."/>
            <person name="Tsubouchi T."/>
            <person name="Morono Y."/>
            <person name="Uchiyama I."/>
            <person name="Ito T."/>
            <person name="Fujiyama A."/>
            <person name="Inagaki F."/>
            <person name="Takami H."/>
        </authorList>
    </citation>
    <scope>NUCLEOTIDE SEQUENCE</scope>
    <source>
        <strain evidence="1">Expedition CK06-06</strain>
    </source>
</reference>
<feature type="non-terminal residue" evidence="1">
    <location>
        <position position="1"/>
    </location>
</feature>
<organism evidence="1">
    <name type="scientific">marine sediment metagenome</name>
    <dbReference type="NCBI Taxonomy" id="412755"/>
    <lineage>
        <taxon>unclassified sequences</taxon>
        <taxon>metagenomes</taxon>
        <taxon>ecological metagenomes</taxon>
    </lineage>
</organism>
<dbReference type="Pfam" id="PF14196">
    <property type="entry name" value="ATC_hydrolase"/>
    <property type="match status" value="1"/>
</dbReference>
<dbReference type="AlphaFoldDB" id="X1NL08"/>
<protein>
    <recommendedName>
        <fullName evidence="2">L-2-amino-thiazoline-4-carboxylic acid hydrolase</fullName>
    </recommendedName>
</protein>
<comment type="caution">
    <text evidence="1">The sequence shown here is derived from an EMBL/GenBank/DDBJ whole genome shotgun (WGS) entry which is preliminary data.</text>
</comment>
<proteinExistence type="predicted"/>
<accession>X1NL08</accession>
<dbReference type="EMBL" id="BARV01021018">
    <property type="protein sequence ID" value="GAI19374.1"/>
    <property type="molecule type" value="Genomic_DNA"/>
</dbReference>
<sequence length="134" mass="15603">ISLVGEEEAGKLIKKARYDDYYERGRALAEKLGNPKDLDSYVENVFIKSKSPVWVAPGYFAYRTKNKAVYRTSNWCFKAESLKKFVDKEMLEFLAEYYCVHDGALANGFNPDMKWEMTKNFLRGDDCCEFTFEV</sequence>